<dbReference type="OrthoDB" id="9796191at2"/>
<feature type="compositionally biased region" description="Low complexity" evidence="1">
    <location>
        <begin position="403"/>
        <end position="441"/>
    </location>
</feature>
<reference evidence="2 3" key="2">
    <citation type="submission" date="2019-09" db="EMBL/GenBank/DDBJ databases">
        <authorList>
            <person name="Jin C."/>
        </authorList>
    </citation>
    <scope>NUCLEOTIDE SEQUENCE [LARGE SCALE GENOMIC DNA]</scope>
    <source>
        <strain evidence="2 3">AN110305</strain>
    </source>
</reference>
<reference evidence="2 3" key="1">
    <citation type="submission" date="2019-09" db="EMBL/GenBank/DDBJ databases">
        <title>Goodfellowia gen. nov., a new genus of the Pseudonocardineae related to Actinoalloteichus, containing Goodfellowia coeruleoviolacea gen. nov., comb. nov. gen. nov., comb. nov.</title>
        <authorList>
            <person name="Labeda D."/>
        </authorList>
    </citation>
    <scope>NUCLEOTIDE SEQUENCE [LARGE SCALE GENOMIC DNA]</scope>
    <source>
        <strain evidence="2 3">AN110305</strain>
    </source>
</reference>
<feature type="compositionally biased region" description="Low complexity" evidence="1">
    <location>
        <begin position="298"/>
        <end position="394"/>
    </location>
</feature>
<feature type="region of interest" description="Disordered" evidence="1">
    <location>
        <begin position="294"/>
        <end position="441"/>
    </location>
</feature>
<dbReference type="GO" id="GO:0009253">
    <property type="term" value="P:peptidoglycan catabolic process"/>
    <property type="evidence" value="ECO:0007669"/>
    <property type="project" value="TreeGrafter"/>
</dbReference>
<evidence type="ECO:0000313" key="2">
    <source>
        <dbReference type="EMBL" id="KAA2255660.1"/>
    </source>
</evidence>
<sequence>MRKSVRSGRAASPRQIGLAATAAATLLAPALLTGSGVMSWVNLANGTRIVADPAAPGDLHRKVRTPFDLSKVNVNGRLPQTDELSAQLLKSADNPSELAGETNPLINRLPQGPLGIPGVVLDAYLKAQDRLAATMPGCHLSWSLLAGIGRIESGHARGGLVDVNGTTLSPILGPVLNGGPGMAAIPDTDGGRYDGDSTWDRAVGPMQFIPSTWAGYTDRIQAHNGGVPNPHNVYDAAQAAAYYLCSAGGDLSNPVERAKAVFRYNHSDEYVSTVLIWADAYAVGVTPLPSSTAPIDITGPAQQIGQTQPGTTPGQSTGTPNQPAGTPTAPTTTNPSPGSATTTAPPSSTSGTLVPTAPSTSTPPSSTTTTPSCPTTPAPTSTTTSTPPTSTTTPSSPPPGCPTPTTTTTTPSGPSSAARSDATSPTLTPSATAPSATGSSR</sequence>
<comment type="caution">
    <text evidence="2">The sequence shown here is derived from an EMBL/GenBank/DDBJ whole genome shotgun (WGS) entry which is preliminary data.</text>
</comment>
<accession>A0A5B2WXN3</accession>
<evidence type="ECO:0000256" key="1">
    <source>
        <dbReference type="SAM" id="MobiDB-lite"/>
    </source>
</evidence>
<gene>
    <name evidence="2" type="ORF">F0L68_28100</name>
</gene>
<keyword evidence="3" id="KW-1185">Reference proteome</keyword>
<dbReference type="AlphaFoldDB" id="A0A5B2WXN3"/>
<dbReference type="PANTHER" id="PTHR30163:SF8">
    <property type="entry name" value="LYTIC MUREIN TRANSGLYCOSYLASE"/>
    <property type="match status" value="1"/>
</dbReference>
<dbReference type="GO" id="GO:0008933">
    <property type="term" value="F:peptidoglycan lytic transglycosylase activity"/>
    <property type="evidence" value="ECO:0007669"/>
    <property type="project" value="TreeGrafter"/>
</dbReference>
<organism evidence="2 3">
    <name type="scientific">Solihabitans fulvus</name>
    <dbReference type="NCBI Taxonomy" id="1892852"/>
    <lineage>
        <taxon>Bacteria</taxon>
        <taxon>Bacillati</taxon>
        <taxon>Actinomycetota</taxon>
        <taxon>Actinomycetes</taxon>
        <taxon>Pseudonocardiales</taxon>
        <taxon>Pseudonocardiaceae</taxon>
        <taxon>Solihabitans</taxon>
    </lineage>
</organism>
<protein>
    <submittedName>
        <fullName evidence="2">Lytic transglycosylase domain-containing protein</fullName>
    </submittedName>
</protein>
<dbReference type="Proteomes" id="UP000323454">
    <property type="component" value="Unassembled WGS sequence"/>
</dbReference>
<proteinExistence type="predicted"/>
<dbReference type="InterPro" id="IPR043426">
    <property type="entry name" value="MltB-like"/>
</dbReference>
<dbReference type="PANTHER" id="PTHR30163">
    <property type="entry name" value="MEMBRANE-BOUND LYTIC MUREIN TRANSGLYCOSYLASE B"/>
    <property type="match status" value="1"/>
</dbReference>
<dbReference type="EMBL" id="VUOB01000055">
    <property type="protein sequence ID" value="KAA2255660.1"/>
    <property type="molecule type" value="Genomic_DNA"/>
</dbReference>
<dbReference type="RefSeq" id="WP_149852835.1">
    <property type="nucleotide sequence ID" value="NZ_VUOB01000055.1"/>
</dbReference>
<dbReference type="SUPFAM" id="SSF53955">
    <property type="entry name" value="Lysozyme-like"/>
    <property type="match status" value="1"/>
</dbReference>
<name>A0A5B2WXN3_9PSEU</name>
<evidence type="ECO:0000313" key="3">
    <source>
        <dbReference type="Proteomes" id="UP000323454"/>
    </source>
</evidence>
<dbReference type="InterPro" id="IPR023346">
    <property type="entry name" value="Lysozyme-like_dom_sf"/>
</dbReference>
<dbReference type="Gene3D" id="1.10.530.10">
    <property type="match status" value="1"/>
</dbReference>